<feature type="region of interest" description="Disordered" evidence="6">
    <location>
        <begin position="298"/>
        <end position="325"/>
    </location>
</feature>
<dbReference type="SMART" id="SM00385">
    <property type="entry name" value="CYCLIN"/>
    <property type="match status" value="1"/>
</dbReference>
<dbReference type="CDD" id="cd20544">
    <property type="entry name" value="CYCLIN_AtCycD-like_rpt2"/>
    <property type="match status" value="1"/>
</dbReference>
<dbReference type="AlphaFoldDB" id="A0ABD1GS02"/>
<dbReference type="FunFam" id="1.10.472.10:FF:000060">
    <property type="entry name" value="D6-type cyclin"/>
    <property type="match status" value="1"/>
</dbReference>
<gene>
    <name evidence="9" type="ORF">AAHA92_23454</name>
</gene>
<proteinExistence type="inferred from homology"/>
<dbReference type="GO" id="GO:0051301">
    <property type="term" value="P:cell division"/>
    <property type="evidence" value="ECO:0007669"/>
    <property type="project" value="UniProtKB-KW"/>
</dbReference>
<protein>
    <submittedName>
        <fullName evidence="9">Cyclin-D3-1-like</fullName>
    </submittedName>
</protein>
<dbReference type="GO" id="GO:0010444">
    <property type="term" value="P:guard mother cell differentiation"/>
    <property type="evidence" value="ECO:0007669"/>
    <property type="project" value="UniProtKB-ARBA"/>
</dbReference>
<organism evidence="9 10">
    <name type="scientific">Salvia divinorum</name>
    <name type="common">Maria pastora</name>
    <name type="synonym">Diviner's sage</name>
    <dbReference type="NCBI Taxonomy" id="28513"/>
    <lineage>
        <taxon>Eukaryota</taxon>
        <taxon>Viridiplantae</taxon>
        <taxon>Streptophyta</taxon>
        <taxon>Embryophyta</taxon>
        <taxon>Tracheophyta</taxon>
        <taxon>Spermatophyta</taxon>
        <taxon>Magnoliopsida</taxon>
        <taxon>eudicotyledons</taxon>
        <taxon>Gunneridae</taxon>
        <taxon>Pentapetalae</taxon>
        <taxon>asterids</taxon>
        <taxon>lamiids</taxon>
        <taxon>Lamiales</taxon>
        <taxon>Lamiaceae</taxon>
        <taxon>Nepetoideae</taxon>
        <taxon>Mentheae</taxon>
        <taxon>Salviinae</taxon>
        <taxon>Salvia</taxon>
        <taxon>Salvia subgen. Calosphace</taxon>
    </lineage>
</organism>
<dbReference type="InterPro" id="IPR013763">
    <property type="entry name" value="Cyclin-like_dom"/>
</dbReference>
<dbReference type="Proteomes" id="UP001567538">
    <property type="component" value="Unassembled WGS sequence"/>
</dbReference>
<dbReference type="PROSITE" id="PS00292">
    <property type="entry name" value="CYCLINS"/>
    <property type="match status" value="1"/>
</dbReference>
<dbReference type="SMART" id="SM01332">
    <property type="entry name" value="Cyclin_C"/>
    <property type="match status" value="1"/>
</dbReference>
<dbReference type="InterPro" id="IPR006671">
    <property type="entry name" value="Cyclin_N"/>
</dbReference>
<feature type="domain" description="Cyclin-like" evidence="7">
    <location>
        <begin position="78"/>
        <end position="162"/>
    </location>
</feature>
<feature type="domain" description="Cyclin C-terminal" evidence="8">
    <location>
        <begin position="171"/>
        <end position="294"/>
    </location>
</feature>
<accession>A0ABD1GS02</accession>
<dbReference type="PANTHER" id="PTHR10177">
    <property type="entry name" value="CYCLINS"/>
    <property type="match status" value="1"/>
</dbReference>
<reference evidence="9 10" key="1">
    <citation type="submission" date="2024-06" db="EMBL/GenBank/DDBJ databases">
        <title>A chromosome level genome sequence of Diviner's sage (Salvia divinorum).</title>
        <authorList>
            <person name="Ford S.A."/>
            <person name="Ro D.-K."/>
            <person name="Ness R.W."/>
            <person name="Phillips M.A."/>
        </authorList>
    </citation>
    <scope>NUCLEOTIDE SEQUENCE [LARGE SCALE GENOMIC DNA]</scope>
    <source>
        <strain evidence="9">SAF-2024a</strain>
        <tissue evidence="9">Leaf</tissue>
    </source>
</reference>
<dbReference type="SUPFAM" id="SSF47954">
    <property type="entry name" value="Cyclin-like"/>
    <property type="match status" value="2"/>
</dbReference>
<evidence type="ECO:0000256" key="4">
    <source>
        <dbReference type="ARBA" id="ARBA00023306"/>
    </source>
</evidence>
<evidence type="ECO:0000259" key="7">
    <source>
        <dbReference type="SMART" id="SM00385"/>
    </source>
</evidence>
<dbReference type="InterPro" id="IPR039361">
    <property type="entry name" value="Cyclin"/>
</dbReference>
<dbReference type="InterPro" id="IPR036915">
    <property type="entry name" value="Cyclin-like_sf"/>
</dbReference>
<feature type="compositionally biased region" description="Low complexity" evidence="6">
    <location>
        <begin position="298"/>
        <end position="311"/>
    </location>
</feature>
<keyword evidence="2" id="KW-0132">Cell division</keyword>
<evidence type="ECO:0000256" key="2">
    <source>
        <dbReference type="ARBA" id="ARBA00022618"/>
    </source>
</evidence>
<name>A0ABD1GS02_SALDI</name>
<evidence type="ECO:0000256" key="6">
    <source>
        <dbReference type="SAM" id="MobiDB-lite"/>
    </source>
</evidence>
<comment type="similarity">
    <text evidence="1">Belongs to the cyclin family. Cyclin D subfamily.</text>
</comment>
<dbReference type="InterPro" id="IPR004367">
    <property type="entry name" value="Cyclin_C-dom"/>
</dbReference>
<comment type="caution">
    <text evidence="9">The sequence shown here is derived from an EMBL/GenBank/DDBJ whole genome shotgun (WGS) entry which is preliminary data.</text>
</comment>
<evidence type="ECO:0000256" key="1">
    <source>
        <dbReference type="ARBA" id="ARBA00009065"/>
    </source>
</evidence>
<evidence type="ECO:0000259" key="8">
    <source>
        <dbReference type="SMART" id="SM01332"/>
    </source>
</evidence>
<evidence type="ECO:0000313" key="10">
    <source>
        <dbReference type="Proteomes" id="UP001567538"/>
    </source>
</evidence>
<evidence type="ECO:0000256" key="3">
    <source>
        <dbReference type="ARBA" id="ARBA00023127"/>
    </source>
</evidence>
<dbReference type="GO" id="GO:0048316">
    <property type="term" value="P:seed development"/>
    <property type="evidence" value="ECO:0007669"/>
    <property type="project" value="UniProtKB-ARBA"/>
</dbReference>
<evidence type="ECO:0000313" key="9">
    <source>
        <dbReference type="EMBL" id="KAL1546921.1"/>
    </source>
</evidence>
<dbReference type="EMBL" id="JBEAFC010000008">
    <property type="protein sequence ID" value="KAL1546921.1"/>
    <property type="molecule type" value="Genomic_DNA"/>
</dbReference>
<evidence type="ECO:0000256" key="5">
    <source>
        <dbReference type="RuleBase" id="RU000383"/>
    </source>
</evidence>
<dbReference type="Pfam" id="PF02984">
    <property type="entry name" value="Cyclin_C"/>
    <property type="match status" value="1"/>
</dbReference>
<keyword evidence="4" id="KW-0131">Cell cycle</keyword>
<dbReference type="Gene3D" id="1.10.472.10">
    <property type="entry name" value="Cyclin-like"/>
    <property type="match status" value="2"/>
</dbReference>
<sequence length="325" mass="36826">MLSHTHFLDPLFCEEDHFDTTENQDTSYSLNAHSFLNLSEQDSDDELTSLLHKEQQTTPHQDDPTPPQTKATREEVVQWMLRVVAYYSFSPLTAVLAVTYLDRFLHRCDQPWMFQLAAVASLSLAAKVDETDVPLLLDFQVEEPIYVFQPKNIQKMEILILSTLQWKMNLITPFSFLDYIARRLGLNERLCLDFLTRCERLILSVVTDSRFMGYLPSTMATAAMVHVIASIEPSIDLEHQDQLLGILGINKDKVRNCCTLIEEVATNVGINKRKLGSLPCSPKGVFDLSFISDSSNDSWAVASNSSSVSSSPQFKKIKTSQFSEF</sequence>
<keyword evidence="10" id="KW-1185">Reference proteome</keyword>
<dbReference type="InterPro" id="IPR048258">
    <property type="entry name" value="Cyclins_cyclin-box"/>
</dbReference>
<dbReference type="FunFam" id="1.10.472.10:FF:000070">
    <property type="entry name" value="CYCLIN D32"/>
    <property type="match status" value="1"/>
</dbReference>
<dbReference type="Pfam" id="PF00134">
    <property type="entry name" value="Cyclin_N"/>
    <property type="match status" value="1"/>
</dbReference>
<keyword evidence="3 5" id="KW-0195">Cyclin</keyword>